<accession>A0ABT1N2C9</accession>
<dbReference type="EMBL" id="JANEYT010000025">
    <property type="protein sequence ID" value="MCQ1058893.1"/>
    <property type="molecule type" value="Genomic_DNA"/>
</dbReference>
<comment type="caution">
    <text evidence="7">Lacks conserved residue(s) required for the propagation of feature annotation.</text>
</comment>
<evidence type="ECO:0000256" key="7">
    <source>
        <dbReference type="RuleBase" id="RU369079"/>
    </source>
</evidence>
<dbReference type="RefSeq" id="WP_255042919.1">
    <property type="nucleotide sequence ID" value="NZ_JANEYT010000025.1"/>
</dbReference>
<keyword evidence="3 7" id="KW-0997">Cell inner membrane</keyword>
<organism evidence="9 10">
    <name type="scientific">Photobacterium pectinilyticum</name>
    <dbReference type="NCBI Taxonomy" id="2906793"/>
    <lineage>
        <taxon>Bacteria</taxon>
        <taxon>Pseudomonadati</taxon>
        <taxon>Pseudomonadota</taxon>
        <taxon>Gammaproteobacteria</taxon>
        <taxon>Vibrionales</taxon>
        <taxon>Vibrionaceae</taxon>
        <taxon>Photobacterium</taxon>
    </lineage>
</organism>
<feature type="transmembrane region" description="Helical" evidence="7">
    <location>
        <begin position="145"/>
        <end position="168"/>
    </location>
</feature>
<comment type="caution">
    <text evidence="9">The sequence shown here is derived from an EMBL/GenBank/DDBJ whole genome shotgun (WGS) entry which is preliminary data.</text>
</comment>
<comment type="function">
    <text evidence="7">Part of the tripartite ATP-independent periplasmic (TRAP) transport system.</text>
</comment>
<keyword evidence="4 7" id="KW-0812">Transmembrane</keyword>
<feature type="transmembrane region" description="Helical" evidence="7">
    <location>
        <begin position="254"/>
        <end position="272"/>
    </location>
</feature>
<dbReference type="Proteomes" id="UP001524460">
    <property type="component" value="Unassembled WGS sequence"/>
</dbReference>
<feature type="transmembrane region" description="Helical" evidence="7">
    <location>
        <begin position="414"/>
        <end position="438"/>
    </location>
</feature>
<feature type="transmembrane region" description="Helical" evidence="7">
    <location>
        <begin position="230"/>
        <end position="248"/>
    </location>
</feature>
<name>A0ABT1N2C9_9GAMM</name>
<dbReference type="PANTHER" id="PTHR33362">
    <property type="entry name" value="SIALIC ACID TRAP TRANSPORTER PERMEASE PROTEIN SIAT-RELATED"/>
    <property type="match status" value="1"/>
</dbReference>
<evidence type="ECO:0000256" key="3">
    <source>
        <dbReference type="ARBA" id="ARBA00022519"/>
    </source>
</evidence>
<evidence type="ECO:0000256" key="4">
    <source>
        <dbReference type="ARBA" id="ARBA00022692"/>
    </source>
</evidence>
<gene>
    <name evidence="9" type="ORF">NHN17_12595</name>
</gene>
<keyword evidence="10" id="KW-1185">Reference proteome</keyword>
<feature type="transmembrane region" description="Helical" evidence="7">
    <location>
        <begin position="370"/>
        <end position="393"/>
    </location>
</feature>
<evidence type="ECO:0000256" key="2">
    <source>
        <dbReference type="ARBA" id="ARBA00022475"/>
    </source>
</evidence>
<sequence length="444" mass="47468">MDFLTAGVLCIALLLALMAVGLQIGLSFILSGFIICSLLLDFDSSISLLGQASYFSIATPTWASIPLFILMGSFAASSGLAQRAYTAIYAMSTGIRGSLGIATCFSCAAFGAVSGSSLATTAIFGKMALPEMNRLSYNKAFSAGCIASAGTFASMIPPSMMMIVYALFTQQSVAKLFAAGVVPGILTAVGYVVIIQIVLKRHPDWAPMPDTIKQHKAELRTKRFKEATQIWPVIIIATVVLGGIYSGWFTPTEAAAAGALITLILGWSLGSFRNVSNVIDAMKESANTTAMLFLINIGALFFSRTLAITRLPVEITMMLNELSMPPIVILLGIMAIMLLLGMIMVPVGIYALLLPIVFPLITSLGYDPIWFGVIALKITEIGSITPPVGLNVFAMKGVIPKEMNISLEDIFKGVWPFLICELIVLTLLVVFPQLSLWLPNLLLG</sequence>
<evidence type="ECO:0000313" key="9">
    <source>
        <dbReference type="EMBL" id="MCQ1058893.1"/>
    </source>
</evidence>
<feature type="transmembrane region" description="Helical" evidence="7">
    <location>
        <begin position="322"/>
        <end position="340"/>
    </location>
</feature>
<evidence type="ECO:0000256" key="6">
    <source>
        <dbReference type="ARBA" id="ARBA00023136"/>
    </source>
</evidence>
<dbReference type="Pfam" id="PF06808">
    <property type="entry name" value="DctM"/>
    <property type="match status" value="1"/>
</dbReference>
<keyword evidence="5 7" id="KW-1133">Transmembrane helix</keyword>
<dbReference type="NCBIfam" id="TIGR00786">
    <property type="entry name" value="dctM"/>
    <property type="match status" value="1"/>
</dbReference>
<protein>
    <recommendedName>
        <fullName evidence="7">TRAP transporter large permease protein</fullName>
    </recommendedName>
</protein>
<keyword evidence="2" id="KW-1003">Cell membrane</keyword>
<dbReference type="PIRSF" id="PIRSF006066">
    <property type="entry name" value="HI0050"/>
    <property type="match status" value="1"/>
</dbReference>
<feature type="transmembrane region" description="Helical" evidence="7">
    <location>
        <begin position="61"/>
        <end position="80"/>
    </location>
</feature>
<feature type="transmembrane region" description="Helical" evidence="7">
    <location>
        <begin position="284"/>
        <end position="302"/>
    </location>
</feature>
<keyword evidence="7" id="KW-0813">Transport</keyword>
<evidence type="ECO:0000256" key="5">
    <source>
        <dbReference type="ARBA" id="ARBA00022989"/>
    </source>
</evidence>
<evidence type="ECO:0000313" key="10">
    <source>
        <dbReference type="Proteomes" id="UP001524460"/>
    </source>
</evidence>
<evidence type="ECO:0000256" key="1">
    <source>
        <dbReference type="ARBA" id="ARBA00004429"/>
    </source>
</evidence>
<comment type="subcellular location">
    <subcellularLocation>
        <location evidence="1 7">Cell inner membrane</location>
        <topology evidence="1 7">Multi-pass membrane protein</topology>
    </subcellularLocation>
</comment>
<feature type="transmembrane region" description="Helical" evidence="7">
    <location>
        <begin position="100"/>
        <end position="124"/>
    </location>
</feature>
<reference evidence="9 10" key="1">
    <citation type="submission" date="2022-07" db="EMBL/GenBank/DDBJ databases">
        <title>Photobacterium pectinilyticum sp. nov., a marine bacterium isolated from surface seawater of Qingdao offshore.</title>
        <authorList>
            <person name="Wang X."/>
        </authorList>
    </citation>
    <scope>NUCLEOTIDE SEQUENCE [LARGE SCALE GENOMIC DNA]</scope>
    <source>
        <strain evidence="9 10">ZSDE20</strain>
    </source>
</reference>
<evidence type="ECO:0000259" key="8">
    <source>
        <dbReference type="Pfam" id="PF06808"/>
    </source>
</evidence>
<comment type="similarity">
    <text evidence="7">Belongs to the TRAP transporter large permease family.</text>
</comment>
<dbReference type="PANTHER" id="PTHR33362:SF5">
    <property type="entry name" value="C4-DICARBOXYLATE TRAP TRANSPORTER LARGE PERMEASE PROTEIN DCTM"/>
    <property type="match status" value="1"/>
</dbReference>
<comment type="subunit">
    <text evidence="7">The complex comprises the extracytoplasmic solute receptor protein and the two transmembrane proteins.</text>
</comment>
<dbReference type="InterPro" id="IPR004681">
    <property type="entry name" value="TRAP_DctM"/>
</dbReference>
<keyword evidence="6 7" id="KW-0472">Membrane</keyword>
<feature type="domain" description="TRAP C4-dicarboxylate transport system permease DctM subunit" evidence="8">
    <location>
        <begin position="12"/>
        <end position="434"/>
    </location>
</feature>
<dbReference type="InterPro" id="IPR010656">
    <property type="entry name" value="DctM"/>
</dbReference>
<feature type="transmembrane region" description="Helical" evidence="7">
    <location>
        <begin position="174"/>
        <end position="199"/>
    </location>
</feature>
<proteinExistence type="inferred from homology"/>